<comment type="caution">
    <text evidence="3">The sequence shown here is derived from an EMBL/GenBank/DDBJ whole genome shotgun (WGS) entry which is preliminary data.</text>
</comment>
<dbReference type="InterPro" id="IPR008565">
    <property type="entry name" value="TtsA-like_GH18_dom"/>
</dbReference>
<name>A0A839V7Q4_9PROT</name>
<sequence>MTSFDTCLAFTWRPENDGQPMHTTAGDRGGATSWGVTIGTYTAWRRGHGRPVPTVADLQAAPKSELAQLYAEEFWNPISAARLPVGVDLMTFDFGVTSGVGTSARLLQETLQVTVDGRIGPGTLAAALSADRITLIRNLAARHEQYYRSLTDFPRFGRGWLRRNADRLTAALASQPADTTTPANTNLAAAGTAKSGILGELRDAISSI</sequence>
<dbReference type="RefSeq" id="WP_176622854.1">
    <property type="nucleotide sequence ID" value="NZ_JABXXQ010000072.1"/>
</dbReference>
<evidence type="ECO:0000259" key="1">
    <source>
        <dbReference type="Pfam" id="PF05838"/>
    </source>
</evidence>
<dbReference type="InterPro" id="IPR023346">
    <property type="entry name" value="Lysozyme-like_dom_sf"/>
</dbReference>
<dbReference type="InterPro" id="IPR018537">
    <property type="entry name" value="Peptidoglycan-bd_3"/>
</dbReference>
<evidence type="ECO:0000259" key="2">
    <source>
        <dbReference type="Pfam" id="PF09374"/>
    </source>
</evidence>
<dbReference type="Proteomes" id="UP000565205">
    <property type="component" value="Unassembled WGS sequence"/>
</dbReference>
<dbReference type="Pfam" id="PF09374">
    <property type="entry name" value="PG_binding_3"/>
    <property type="match status" value="1"/>
</dbReference>
<dbReference type="Proteomes" id="UP000557688">
    <property type="component" value="Unassembled WGS sequence"/>
</dbReference>
<organism evidence="3 5">
    <name type="scientific">Endobacter medicaginis</name>
    <dbReference type="NCBI Taxonomy" id="1181271"/>
    <lineage>
        <taxon>Bacteria</taxon>
        <taxon>Pseudomonadati</taxon>
        <taxon>Pseudomonadota</taxon>
        <taxon>Alphaproteobacteria</taxon>
        <taxon>Acetobacterales</taxon>
        <taxon>Acetobacteraceae</taxon>
        <taxon>Endobacter</taxon>
    </lineage>
</organism>
<evidence type="ECO:0000313" key="6">
    <source>
        <dbReference type="Proteomes" id="UP000565205"/>
    </source>
</evidence>
<reference evidence="4 6" key="1">
    <citation type="submission" date="2020-06" db="EMBL/GenBank/DDBJ databases">
        <title>Description of novel acetic acid bacteria.</title>
        <authorList>
            <person name="Sombolestani A."/>
        </authorList>
    </citation>
    <scope>NUCLEOTIDE SEQUENCE [LARGE SCALE GENOMIC DNA]</scope>
    <source>
        <strain evidence="4 6">LMG 26838</strain>
    </source>
</reference>
<dbReference type="Pfam" id="PF05838">
    <property type="entry name" value="Glyco_hydro_108"/>
    <property type="match status" value="1"/>
</dbReference>
<dbReference type="EMBL" id="JABXXQ010000072">
    <property type="protein sequence ID" value="NVN29829.1"/>
    <property type="molecule type" value="Genomic_DNA"/>
</dbReference>
<feature type="domain" description="Peptidoglycan binding" evidence="2">
    <location>
        <begin position="105"/>
        <end position="163"/>
    </location>
</feature>
<feature type="domain" description="TtsA-like Glycoside hydrolase family 108" evidence="1">
    <location>
        <begin position="24"/>
        <end position="99"/>
    </location>
</feature>
<dbReference type="Gene3D" id="1.20.141.10">
    <property type="entry name" value="Chitosanase, subunit A, domain 1"/>
    <property type="match status" value="1"/>
</dbReference>
<evidence type="ECO:0000313" key="3">
    <source>
        <dbReference type="EMBL" id="MBB3175451.1"/>
    </source>
</evidence>
<evidence type="ECO:0000313" key="4">
    <source>
        <dbReference type="EMBL" id="NVN29829.1"/>
    </source>
</evidence>
<dbReference type="AlphaFoldDB" id="A0A839V7Q4"/>
<dbReference type="SUPFAM" id="SSF53955">
    <property type="entry name" value="Lysozyme-like"/>
    <property type="match status" value="1"/>
</dbReference>
<proteinExistence type="predicted"/>
<gene>
    <name evidence="3" type="ORF">FHR90_003307</name>
    <name evidence="4" type="ORF">HUK83_05700</name>
</gene>
<keyword evidence="5" id="KW-1185">Reference proteome</keyword>
<reference evidence="3 5" key="2">
    <citation type="submission" date="2020-08" db="EMBL/GenBank/DDBJ databases">
        <title>Genomic Encyclopedia of Type Strains, Phase III (KMG-III): the genomes of soil and plant-associated and newly described type strains.</title>
        <authorList>
            <person name="Whitman W."/>
        </authorList>
    </citation>
    <scope>NUCLEOTIDE SEQUENCE [LARGE SCALE GENOMIC DNA]</scope>
    <source>
        <strain evidence="3 5">CECT 8088</strain>
    </source>
</reference>
<evidence type="ECO:0000313" key="5">
    <source>
        <dbReference type="Proteomes" id="UP000557688"/>
    </source>
</evidence>
<accession>A0A839V7Q4</accession>
<protein>
    <submittedName>
        <fullName evidence="3">Lysozyme family protein</fullName>
    </submittedName>
</protein>
<dbReference type="EMBL" id="JACHXV010000033">
    <property type="protein sequence ID" value="MBB3175451.1"/>
    <property type="molecule type" value="Genomic_DNA"/>
</dbReference>